<keyword evidence="7" id="KW-1185">Reference proteome</keyword>
<feature type="domain" description="Terpene synthase metal-binding" evidence="5">
    <location>
        <begin position="292"/>
        <end position="530"/>
    </location>
</feature>
<dbReference type="AlphaFoldDB" id="D7LHH0"/>
<sequence>MATLVLQIGSSPIYSNALGKTLRRPQSSTCIIVAETPPCNKTPIVHRRSANYQPSLWDHHHLLSVENKYMKDKSSVRERDLLKEKVRKMLNDKKKTYVDQLEFIDDLQKLGISYHFEAEMDIILTSSYQKERTNVRESDLHATALEFRLFRQHGLNVSEDVFDVFMKICGKFGSDDIYGFLSLYEASYLSTKSDTKLQKCIRPFATQQLRDFVDTHSNENCGSCDMVEMVVQTLDMPYYWRMRRLDTRRYIDVYGKRHNKNLVLLEFAKLDFNIVQAIHQEELKHVSSWWRETGLGKQLYFARDRIVENYFWTIGQIQEPQYGYVRQIMTKINALLTTIDDIYDIYGTLEELELFTSAFENWDVNRLDELPEYMRLCFLVVYNEVNSIGCDILRNKNINVIPFLKKSWTDVCKAYLVEAKWYKSGHKPNLEEYMQNAWISISAPTIFVHFYCVFSAQLSIKVLETLSEHQQNIVRSSASVFRLANDLVTSPDELARGDVCKSIQCYMSENGASEDKARTHVRQMINDLWDEMNYEKMAHSSSLLHHDFMETVINLARMSQCMYQYGDGHGSPEKAKIVNRVMSIIFNPIPLD</sequence>
<dbReference type="Pfam" id="PF03936">
    <property type="entry name" value="Terpene_synth_C"/>
    <property type="match status" value="1"/>
</dbReference>
<keyword evidence="1" id="KW-0479">Metal-binding</keyword>
<dbReference type="PANTHER" id="PTHR31225:SF164">
    <property type="entry name" value="TRICYCLENE SYNTHASE, CHLOROPLASTIC"/>
    <property type="match status" value="1"/>
</dbReference>
<dbReference type="Proteomes" id="UP000008694">
    <property type="component" value="Unassembled WGS sequence"/>
</dbReference>
<evidence type="ECO:0000256" key="1">
    <source>
        <dbReference type="ARBA" id="ARBA00022723"/>
    </source>
</evidence>
<protein>
    <submittedName>
        <fullName evidence="6">Predicted protein</fullName>
    </submittedName>
</protein>
<dbReference type="Gramene" id="Al_scaffold_0004_406">
    <property type="protein sequence ID" value="Al_scaffold_0004_406"/>
    <property type="gene ID" value="Al_scaffold_0004_406"/>
</dbReference>
<evidence type="ECO:0000259" key="5">
    <source>
        <dbReference type="Pfam" id="PF03936"/>
    </source>
</evidence>
<dbReference type="SUPFAM" id="SSF48576">
    <property type="entry name" value="Terpenoid synthases"/>
    <property type="match status" value="1"/>
</dbReference>
<dbReference type="InterPro" id="IPR044814">
    <property type="entry name" value="Terpene_cyclase_plant_C1"/>
</dbReference>
<evidence type="ECO:0000313" key="6">
    <source>
        <dbReference type="EMBL" id="EFH54991.1"/>
    </source>
</evidence>
<dbReference type="InterPro" id="IPR008930">
    <property type="entry name" value="Terpenoid_cyclase/PrenylTrfase"/>
</dbReference>
<feature type="domain" description="Terpene synthase N-terminal" evidence="4">
    <location>
        <begin position="56"/>
        <end position="234"/>
    </location>
</feature>
<name>D7LHH0_ARALL</name>
<dbReference type="STRING" id="81972.D7LHH0"/>
<dbReference type="SFLD" id="SFLDG01019">
    <property type="entry name" value="Terpene_Cyclase_Like_1_C_Termi"/>
    <property type="match status" value="1"/>
</dbReference>
<dbReference type="InterPro" id="IPR036965">
    <property type="entry name" value="Terpene_synth_N_sf"/>
</dbReference>
<evidence type="ECO:0000256" key="2">
    <source>
        <dbReference type="ARBA" id="ARBA00022842"/>
    </source>
</evidence>
<keyword evidence="3" id="KW-0464">Manganese</keyword>
<dbReference type="Pfam" id="PF01397">
    <property type="entry name" value="Terpene_synth"/>
    <property type="match status" value="1"/>
</dbReference>
<dbReference type="eggNOG" id="ENOG502QUH3">
    <property type="taxonomic scope" value="Eukaryota"/>
</dbReference>
<dbReference type="CDD" id="cd00684">
    <property type="entry name" value="Terpene_cyclase_plant_C1"/>
    <property type="match status" value="1"/>
</dbReference>
<reference evidence="7" key="1">
    <citation type="journal article" date="2011" name="Nat. Genet.">
        <title>The Arabidopsis lyrata genome sequence and the basis of rapid genome size change.</title>
        <authorList>
            <person name="Hu T.T."/>
            <person name="Pattyn P."/>
            <person name="Bakker E.G."/>
            <person name="Cao J."/>
            <person name="Cheng J.-F."/>
            <person name="Clark R.M."/>
            <person name="Fahlgren N."/>
            <person name="Fawcett J.A."/>
            <person name="Grimwood J."/>
            <person name="Gundlach H."/>
            <person name="Haberer G."/>
            <person name="Hollister J.D."/>
            <person name="Ossowski S."/>
            <person name="Ottilar R.P."/>
            <person name="Salamov A.A."/>
            <person name="Schneeberger K."/>
            <person name="Spannagl M."/>
            <person name="Wang X."/>
            <person name="Yang L."/>
            <person name="Nasrallah M.E."/>
            <person name="Bergelson J."/>
            <person name="Carrington J.C."/>
            <person name="Gaut B.S."/>
            <person name="Schmutz J."/>
            <person name="Mayer K.F.X."/>
            <person name="Van de Peer Y."/>
            <person name="Grigoriev I.V."/>
            <person name="Nordborg M."/>
            <person name="Weigel D."/>
            <person name="Guo Y.-L."/>
        </authorList>
    </citation>
    <scope>NUCLEOTIDE SEQUENCE [LARGE SCALE GENOMIC DNA]</scope>
    <source>
        <strain evidence="7">cv. MN47</strain>
    </source>
</reference>
<dbReference type="HOGENOM" id="CLU_003125_7_1_1"/>
<accession>D7LHH0</accession>
<dbReference type="InterPro" id="IPR034741">
    <property type="entry name" value="Terpene_cyclase-like_1_C"/>
</dbReference>
<dbReference type="GO" id="GO:0000287">
    <property type="term" value="F:magnesium ion binding"/>
    <property type="evidence" value="ECO:0007669"/>
    <property type="project" value="InterPro"/>
</dbReference>
<dbReference type="Gene3D" id="1.50.10.130">
    <property type="entry name" value="Terpene synthase, N-terminal domain"/>
    <property type="match status" value="1"/>
</dbReference>
<dbReference type="FunFam" id="1.10.600.10:FF:000007">
    <property type="entry name" value="Isoprene synthase, chloroplastic"/>
    <property type="match status" value="1"/>
</dbReference>
<dbReference type="SUPFAM" id="SSF48239">
    <property type="entry name" value="Terpenoid cyclases/Protein prenyltransferases"/>
    <property type="match status" value="1"/>
</dbReference>
<dbReference type="InterPro" id="IPR050148">
    <property type="entry name" value="Terpene_synthase-like"/>
</dbReference>
<dbReference type="InterPro" id="IPR005630">
    <property type="entry name" value="Terpene_synthase_metal-bd"/>
</dbReference>
<dbReference type="PANTHER" id="PTHR31225">
    <property type="entry name" value="OS04G0344100 PROTEIN-RELATED"/>
    <property type="match status" value="1"/>
</dbReference>
<evidence type="ECO:0000256" key="3">
    <source>
        <dbReference type="ARBA" id="ARBA00023211"/>
    </source>
</evidence>
<dbReference type="InterPro" id="IPR001906">
    <property type="entry name" value="Terpene_synth_N"/>
</dbReference>
<gene>
    <name evidence="6" type="ORF">ARALYDRAFT_667687</name>
</gene>
<dbReference type="SFLD" id="SFLDS00005">
    <property type="entry name" value="Isoprenoid_Synthase_Type_I"/>
    <property type="match status" value="1"/>
</dbReference>
<dbReference type="GO" id="GO:0016102">
    <property type="term" value="P:diterpenoid biosynthetic process"/>
    <property type="evidence" value="ECO:0007669"/>
    <property type="project" value="InterPro"/>
</dbReference>
<evidence type="ECO:0000259" key="4">
    <source>
        <dbReference type="Pfam" id="PF01397"/>
    </source>
</evidence>
<dbReference type="EMBL" id="GL348716">
    <property type="protein sequence ID" value="EFH54991.1"/>
    <property type="molecule type" value="Genomic_DNA"/>
</dbReference>
<proteinExistence type="predicted"/>
<dbReference type="Gene3D" id="1.10.600.10">
    <property type="entry name" value="Farnesyl Diphosphate Synthase"/>
    <property type="match status" value="1"/>
</dbReference>
<dbReference type="InterPro" id="IPR008949">
    <property type="entry name" value="Isoprenoid_synthase_dom_sf"/>
</dbReference>
<evidence type="ECO:0000313" key="7">
    <source>
        <dbReference type="Proteomes" id="UP000008694"/>
    </source>
</evidence>
<organism evidence="7">
    <name type="scientific">Arabidopsis lyrata subsp. lyrata</name>
    <name type="common">Lyre-leaved rock-cress</name>
    <dbReference type="NCBI Taxonomy" id="81972"/>
    <lineage>
        <taxon>Eukaryota</taxon>
        <taxon>Viridiplantae</taxon>
        <taxon>Streptophyta</taxon>
        <taxon>Embryophyta</taxon>
        <taxon>Tracheophyta</taxon>
        <taxon>Spermatophyta</taxon>
        <taxon>Magnoliopsida</taxon>
        <taxon>eudicotyledons</taxon>
        <taxon>Gunneridae</taxon>
        <taxon>Pentapetalae</taxon>
        <taxon>rosids</taxon>
        <taxon>malvids</taxon>
        <taxon>Brassicales</taxon>
        <taxon>Brassicaceae</taxon>
        <taxon>Camelineae</taxon>
        <taxon>Arabidopsis</taxon>
    </lineage>
</organism>
<keyword evidence="2" id="KW-0460">Magnesium</keyword>
<dbReference type="GO" id="GO:0010333">
    <property type="term" value="F:terpene synthase activity"/>
    <property type="evidence" value="ECO:0007669"/>
    <property type="project" value="InterPro"/>
</dbReference>